<feature type="compositionally biased region" description="Polar residues" evidence="2">
    <location>
        <begin position="479"/>
        <end position="492"/>
    </location>
</feature>
<name>A0A3N6MXA2_NATCH</name>
<dbReference type="InterPro" id="IPR015943">
    <property type="entry name" value="WD40/YVTN_repeat-like_dom_sf"/>
</dbReference>
<dbReference type="InterPro" id="IPR011047">
    <property type="entry name" value="Quinoprotein_ADH-like_sf"/>
</dbReference>
<dbReference type="AlphaFoldDB" id="A0A3N6MXA2"/>
<dbReference type="SUPFAM" id="SSF50998">
    <property type="entry name" value="Quinoprotein alcohol dehydrogenase-like"/>
    <property type="match status" value="2"/>
</dbReference>
<accession>A0A3N6MXA2</accession>
<sequence>MNPGTLSRRRYVAVATGFAVSGDGLPGGIHQVSMEDAEATVQDPEIVWDRTINGEISVTHDGGYLFVSAGEQPATAIDLDDGTEAWQATDGRGVHVLGEETMYVGGQLGASGVQDGTHAIDRSTGETVWQVDVDFPPVGQLGSVLILVDRVDGQLFGLDASDGESRWEFTADAQLSRWTVSSTDDLYVGGQDGRVTAIDVETGEQRWSVDPELPSTWVDPNVVDGDDVYVGSHWGTVVKLDGETGEERWRNEVGNADIEGAPGTSGMYLEDHLYVLSHSPTQIEALEPETGETAWTHELEGTPEGAVIDGEIVYLGAGDETVKAIDAEDGALEWQSDIRGRSGTPALVDGRLYVGSRTDQLYALDAETGDEYWSIETPDWVRRQPIVRDETIIASVRGFDHADGRVFAIGEADEETDESRESSLVPVAAAGGIGAATLLGGYLFARRRRSGDDDATAPDAESNGNSDERAASSASESETTGSVPSLRSQAETVRNAAEAAREKGDFEETLEAYDRATDRYRAALDDAGDEAADLRVAIDDLRAERRSVRQLVDQREELRDTLGVAERSLHEAIVAHVEGEGTLPRIRYRQARDAYDDALELLGEADRDPLEAPLSVPIEFEGSHPPSEVTNLPGASEREIEVLAKAGIETIDDLASDDDLPGSVADSEGLSEELIGRLRPLLWWYGDGEVTFDTREAIERRRSHASTGLDAL</sequence>
<dbReference type="EMBL" id="REFZ01000008">
    <property type="protein sequence ID" value="RQG99636.1"/>
    <property type="molecule type" value="Genomic_DNA"/>
</dbReference>
<reference evidence="4 5" key="1">
    <citation type="submission" date="2018-10" db="EMBL/GenBank/DDBJ databases">
        <title>Natrarchaeobius chitinivorans gen. nov., sp. nov., and Natrarchaeobius haloalkaliphilus sp. nov., alkaliphilic, chitin-utilizing haloarchaea from hypersaline alkaline lakes.</title>
        <authorList>
            <person name="Sorokin D.Y."/>
            <person name="Elcheninov A.G."/>
            <person name="Kostrikina N.A."/>
            <person name="Bale N.J."/>
            <person name="Sinninghe Damste J.S."/>
            <person name="Khijniak T.V."/>
            <person name="Kublanov I.V."/>
            <person name="Toshchakov S.V."/>
        </authorList>
    </citation>
    <scope>NUCLEOTIDE SEQUENCE [LARGE SCALE GENOMIC DNA]</scope>
    <source>
        <strain evidence="4 5">AArcht7</strain>
    </source>
</reference>
<feature type="domain" description="Pyrrolo-quinoline quinone repeat" evidence="3">
    <location>
        <begin position="319"/>
        <end position="470"/>
    </location>
</feature>
<gene>
    <name evidence="4" type="ORF">EA472_13315</name>
</gene>
<evidence type="ECO:0000256" key="2">
    <source>
        <dbReference type="SAM" id="MobiDB-lite"/>
    </source>
</evidence>
<evidence type="ECO:0000313" key="5">
    <source>
        <dbReference type="Proteomes" id="UP000281431"/>
    </source>
</evidence>
<dbReference type="Proteomes" id="UP000281431">
    <property type="component" value="Unassembled WGS sequence"/>
</dbReference>
<dbReference type="PANTHER" id="PTHR34512">
    <property type="entry name" value="CELL SURFACE PROTEIN"/>
    <property type="match status" value="1"/>
</dbReference>
<evidence type="ECO:0000256" key="1">
    <source>
        <dbReference type="SAM" id="Coils"/>
    </source>
</evidence>
<dbReference type="Pfam" id="PF13360">
    <property type="entry name" value="PQQ_2"/>
    <property type="match status" value="3"/>
</dbReference>
<feature type="region of interest" description="Disordered" evidence="2">
    <location>
        <begin position="450"/>
        <end position="505"/>
    </location>
</feature>
<evidence type="ECO:0000313" key="4">
    <source>
        <dbReference type="EMBL" id="RQG99636.1"/>
    </source>
</evidence>
<dbReference type="Gene3D" id="2.40.128.630">
    <property type="match status" value="1"/>
</dbReference>
<keyword evidence="5" id="KW-1185">Reference proteome</keyword>
<dbReference type="PANTHER" id="PTHR34512:SF30">
    <property type="entry name" value="OUTER MEMBRANE PROTEIN ASSEMBLY FACTOR BAMB"/>
    <property type="match status" value="1"/>
</dbReference>
<dbReference type="Gene3D" id="2.40.10.480">
    <property type="match status" value="1"/>
</dbReference>
<comment type="caution">
    <text evidence="4">The sequence shown here is derived from an EMBL/GenBank/DDBJ whole genome shotgun (WGS) entry which is preliminary data.</text>
</comment>
<dbReference type="InterPro" id="IPR018391">
    <property type="entry name" value="PQQ_b-propeller_rpt"/>
</dbReference>
<evidence type="ECO:0000259" key="3">
    <source>
        <dbReference type="Pfam" id="PF13360"/>
    </source>
</evidence>
<dbReference type="InterPro" id="IPR002372">
    <property type="entry name" value="PQQ_rpt_dom"/>
</dbReference>
<dbReference type="SMART" id="SM00564">
    <property type="entry name" value="PQQ"/>
    <property type="match status" value="8"/>
</dbReference>
<feature type="domain" description="Pyrrolo-quinoline quinone repeat" evidence="3">
    <location>
        <begin position="44"/>
        <end position="137"/>
    </location>
</feature>
<feature type="coiled-coil region" evidence="1">
    <location>
        <begin position="524"/>
        <end position="568"/>
    </location>
</feature>
<feature type="domain" description="Pyrrolo-quinoline quinone repeat" evidence="3">
    <location>
        <begin position="192"/>
        <end position="315"/>
    </location>
</feature>
<organism evidence="4 5">
    <name type="scientific">Natrarchaeobius chitinivorans</name>
    <dbReference type="NCBI Taxonomy" id="1679083"/>
    <lineage>
        <taxon>Archaea</taxon>
        <taxon>Methanobacteriati</taxon>
        <taxon>Methanobacteriota</taxon>
        <taxon>Stenosarchaea group</taxon>
        <taxon>Halobacteria</taxon>
        <taxon>Halobacteriales</taxon>
        <taxon>Natrialbaceae</taxon>
        <taxon>Natrarchaeobius</taxon>
    </lineage>
</organism>
<protein>
    <recommendedName>
        <fullName evidence="3">Pyrrolo-quinoline quinone repeat domain-containing protein</fullName>
    </recommendedName>
</protein>
<dbReference type="Gene3D" id="2.130.10.10">
    <property type="entry name" value="YVTN repeat-like/Quinoprotein amine dehydrogenase"/>
    <property type="match status" value="1"/>
</dbReference>
<keyword evidence="1" id="KW-0175">Coiled coil</keyword>
<proteinExistence type="predicted"/>